<organism evidence="2 3">
    <name type="scientific">Scylla paramamosain</name>
    <name type="common">Mud crab</name>
    <dbReference type="NCBI Taxonomy" id="85552"/>
    <lineage>
        <taxon>Eukaryota</taxon>
        <taxon>Metazoa</taxon>
        <taxon>Ecdysozoa</taxon>
        <taxon>Arthropoda</taxon>
        <taxon>Crustacea</taxon>
        <taxon>Multicrustacea</taxon>
        <taxon>Malacostraca</taxon>
        <taxon>Eumalacostraca</taxon>
        <taxon>Eucarida</taxon>
        <taxon>Decapoda</taxon>
        <taxon>Pleocyemata</taxon>
        <taxon>Brachyura</taxon>
        <taxon>Eubrachyura</taxon>
        <taxon>Portunoidea</taxon>
        <taxon>Portunidae</taxon>
        <taxon>Portuninae</taxon>
        <taxon>Scylla</taxon>
    </lineage>
</organism>
<reference evidence="2 3" key="1">
    <citation type="submission" date="2023-03" db="EMBL/GenBank/DDBJ databases">
        <title>High-quality genome of Scylla paramamosain provides insights in environmental adaptation.</title>
        <authorList>
            <person name="Zhang L."/>
        </authorList>
    </citation>
    <scope>NUCLEOTIDE SEQUENCE [LARGE SCALE GENOMIC DNA]</scope>
    <source>
        <strain evidence="2">LZ_2023a</strain>
        <tissue evidence="2">Muscle</tissue>
    </source>
</reference>
<evidence type="ECO:0000313" key="3">
    <source>
        <dbReference type="Proteomes" id="UP001487740"/>
    </source>
</evidence>
<feature type="region of interest" description="Disordered" evidence="1">
    <location>
        <begin position="194"/>
        <end position="228"/>
    </location>
</feature>
<evidence type="ECO:0000256" key="1">
    <source>
        <dbReference type="SAM" id="MobiDB-lite"/>
    </source>
</evidence>
<dbReference type="EMBL" id="JARAKH010000026">
    <property type="protein sequence ID" value="KAK8389880.1"/>
    <property type="molecule type" value="Genomic_DNA"/>
</dbReference>
<comment type="caution">
    <text evidence="2">The sequence shown here is derived from an EMBL/GenBank/DDBJ whole genome shotgun (WGS) entry which is preliminary data.</text>
</comment>
<accession>A0AAW0TT95</accession>
<dbReference type="AlphaFoldDB" id="A0AAW0TT95"/>
<proteinExistence type="predicted"/>
<protein>
    <submittedName>
        <fullName evidence="2">Uncharacterized protein</fullName>
    </submittedName>
</protein>
<feature type="compositionally biased region" description="Acidic residues" evidence="1">
    <location>
        <begin position="148"/>
        <end position="166"/>
    </location>
</feature>
<gene>
    <name evidence="2" type="ORF">O3P69_012811</name>
</gene>
<evidence type="ECO:0000313" key="2">
    <source>
        <dbReference type="EMBL" id="KAK8389880.1"/>
    </source>
</evidence>
<dbReference type="Proteomes" id="UP001487740">
    <property type="component" value="Unassembled WGS sequence"/>
</dbReference>
<sequence length="228" mass="26594">MEAKGMTNDLPPPPTPPKNYDFVFGRPSIGLIGLSIFPFSELDAEPLGGSLALLSSPYSELDAEPLGVLEFLFKYIFFIDVLLGLEVYTPRVADGMAPLTEEEEEAWWEQWEKEMEREEEERRRKLEEEEEGRQKQEEEDYKGIDYWREEEEEEDVEVEEEVEEDKEAVAREQERFLQWVEQWVEEKVGVEDGRPCVQRPQETHGGAILEQYRDSEEDWGAGGSWGHE</sequence>
<feature type="compositionally biased region" description="Basic and acidic residues" evidence="1">
    <location>
        <begin position="122"/>
        <end position="147"/>
    </location>
</feature>
<feature type="region of interest" description="Disordered" evidence="1">
    <location>
        <begin position="122"/>
        <end position="167"/>
    </location>
</feature>
<keyword evidence="3" id="KW-1185">Reference proteome</keyword>
<name>A0AAW0TT95_SCYPA</name>